<name>A0A6J5KM98_9CAUD</name>
<evidence type="ECO:0000313" key="1">
    <source>
        <dbReference type="EMBL" id="CAB4123464.1"/>
    </source>
</evidence>
<proteinExistence type="predicted"/>
<accession>A0A6J5KM98</accession>
<sequence>MPTLADIYSAIDSAKRRGSDFVQNPGLSLQQMVGLANDRAGELNQQTAAAAQEGVNYGPATQALGQTLAGAYNPIGMTVKAPAYGINHRPMTVEQGAVPLHDLSKAFDETIYGKQAAQNYGTGSPRLDKEALKVFQQTKGNPDAEVTIYRAIPKEMTEKSINPGDWVTVSKEYAMEHGDSALSGKYKLLSQKVPASHVTTNADSILEQGYYPKADKPFEVVKRDASDIFGKGAERVKYTDPHSKGTIEMLVKPDGTASVLGLEVPEKFRGLGIGQSLQAKAMQDFTEMQGQVSSKAAATTAYKLGRRPPFQPNATLKDVFKLMDENSSVNLVSPKMQARFKQE</sequence>
<reference evidence="1" key="1">
    <citation type="submission" date="2020-04" db="EMBL/GenBank/DDBJ databases">
        <authorList>
            <person name="Chiriac C."/>
            <person name="Salcher M."/>
            <person name="Ghai R."/>
            <person name="Kavagutti S V."/>
        </authorList>
    </citation>
    <scope>NUCLEOTIDE SEQUENCE</scope>
</reference>
<dbReference type="EMBL" id="LR796171">
    <property type="protein sequence ID" value="CAB4123464.1"/>
    <property type="molecule type" value="Genomic_DNA"/>
</dbReference>
<gene>
    <name evidence="1" type="ORF">UFOVP43_45</name>
</gene>
<organism evidence="1">
    <name type="scientific">uncultured Caudovirales phage</name>
    <dbReference type="NCBI Taxonomy" id="2100421"/>
    <lineage>
        <taxon>Viruses</taxon>
        <taxon>Duplodnaviria</taxon>
        <taxon>Heunggongvirae</taxon>
        <taxon>Uroviricota</taxon>
        <taxon>Caudoviricetes</taxon>
        <taxon>Peduoviridae</taxon>
        <taxon>Maltschvirus</taxon>
        <taxon>Maltschvirus maltsch</taxon>
    </lineage>
</organism>
<protein>
    <submittedName>
        <fullName evidence="1">Uncharacterized protein</fullName>
    </submittedName>
</protein>